<reference evidence="1" key="1">
    <citation type="submission" date="2022-07" db="EMBL/GenBank/DDBJ databases">
        <authorList>
            <person name="Macas J."/>
            <person name="Novak P."/>
            <person name="Neumann P."/>
        </authorList>
    </citation>
    <scope>NUCLEOTIDE SEQUENCE</scope>
</reference>
<sequence length="52" mass="6293">MTKRKRPARNDDIDPGLYDQMISIFNYPWKGYGRRTHRHVVGDEFRIAHTYI</sequence>
<gene>
    <name evidence="1" type="ORF">CEURO_LOCUS7618</name>
</gene>
<dbReference type="AlphaFoldDB" id="A0A9P1E5Y2"/>
<keyword evidence="2" id="KW-1185">Reference proteome</keyword>
<dbReference type="EMBL" id="CAMAPE010000013">
    <property type="protein sequence ID" value="CAH9080715.1"/>
    <property type="molecule type" value="Genomic_DNA"/>
</dbReference>
<accession>A0A9P1E5Y2</accession>
<proteinExistence type="predicted"/>
<name>A0A9P1E5Y2_CUSEU</name>
<evidence type="ECO:0000313" key="1">
    <source>
        <dbReference type="EMBL" id="CAH9080715.1"/>
    </source>
</evidence>
<evidence type="ECO:0000313" key="2">
    <source>
        <dbReference type="Proteomes" id="UP001152484"/>
    </source>
</evidence>
<organism evidence="1 2">
    <name type="scientific">Cuscuta europaea</name>
    <name type="common">European dodder</name>
    <dbReference type="NCBI Taxonomy" id="41803"/>
    <lineage>
        <taxon>Eukaryota</taxon>
        <taxon>Viridiplantae</taxon>
        <taxon>Streptophyta</taxon>
        <taxon>Embryophyta</taxon>
        <taxon>Tracheophyta</taxon>
        <taxon>Spermatophyta</taxon>
        <taxon>Magnoliopsida</taxon>
        <taxon>eudicotyledons</taxon>
        <taxon>Gunneridae</taxon>
        <taxon>Pentapetalae</taxon>
        <taxon>asterids</taxon>
        <taxon>lamiids</taxon>
        <taxon>Solanales</taxon>
        <taxon>Convolvulaceae</taxon>
        <taxon>Cuscuteae</taxon>
        <taxon>Cuscuta</taxon>
        <taxon>Cuscuta subgen. Cuscuta</taxon>
    </lineage>
</organism>
<comment type="caution">
    <text evidence="1">The sequence shown here is derived from an EMBL/GenBank/DDBJ whole genome shotgun (WGS) entry which is preliminary data.</text>
</comment>
<protein>
    <submittedName>
        <fullName evidence="1">Uncharacterized protein</fullName>
    </submittedName>
</protein>
<dbReference type="Proteomes" id="UP001152484">
    <property type="component" value="Unassembled WGS sequence"/>
</dbReference>